<keyword evidence="2" id="KW-0597">Phosphoprotein</keyword>
<dbReference type="VEuPathDB" id="PlasmoDB:PVLDE_0602400"/>
<dbReference type="EMBL" id="LR865427">
    <property type="protein sequence ID" value="CAD2100483.1"/>
    <property type="molecule type" value="Genomic_DNA"/>
</dbReference>
<evidence type="ECO:0000256" key="6">
    <source>
        <dbReference type="ARBA" id="ARBA00023128"/>
    </source>
</evidence>
<comment type="function">
    <text evidence="9">5'-&gt;3' double-stranded DNA exonuclease which may also possess a cryptic 3'-&gt;5' double-stranded DNA exonuclease activity. Functions in DNA mismatch repair.</text>
</comment>
<dbReference type="InterPro" id="IPR006085">
    <property type="entry name" value="XPG_DNA_repair_N"/>
</dbReference>
<dbReference type="InterPro" id="IPR006084">
    <property type="entry name" value="XPG/Rad2"/>
</dbReference>
<keyword evidence="7 9" id="KW-0234">DNA repair</keyword>
<evidence type="ECO:0000256" key="2">
    <source>
        <dbReference type="ARBA" id="ARBA00022553"/>
    </source>
</evidence>
<evidence type="ECO:0000256" key="7">
    <source>
        <dbReference type="ARBA" id="ARBA00023204"/>
    </source>
</evidence>
<keyword evidence="6" id="KW-0496">Mitochondrion</keyword>
<keyword evidence="4 9" id="KW-0227">DNA damage</keyword>
<dbReference type="CDD" id="cd09901">
    <property type="entry name" value="H3TH_FEN1-like"/>
    <property type="match status" value="1"/>
</dbReference>
<accession>A0A6V7SMV3</accession>
<dbReference type="Pfam" id="PF00752">
    <property type="entry name" value="XPG_N"/>
    <property type="match status" value="1"/>
</dbReference>
<evidence type="ECO:0000256" key="9">
    <source>
        <dbReference type="RuleBase" id="RU910737"/>
    </source>
</evidence>
<dbReference type="AlphaFoldDB" id="A0A6V7SMV3"/>
<dbReference type="SUPFAM" id="SSF88723">
    <property type="entry name" value="PIN domain-like"/>
    <property type="match status" value="1"/>
</dbReference>
<gene>
    <name evidence="13" type="ORF">PVSEL_0602490</name>
</gene>
<evidence type="ECO:0000256" key="5">
    <source>
        <dbReference type="ARBA" id="ARBA00022801"/>
    </source>
</evidence>
<evidence type="ECO:0000256" key="10">
    <source>
        <dbReference type="SAM" id="MobiDB-lite"/>
    </source>
</evidence>
<feature type="region of interest" description="Disordered" evidence="10">
    <location>
        <begin position="252"/>
        <end position="290"/>
    </location>
</feature>
<dbReference type="GO" id="GO:0005634">
    <property type="term" value="C:nucleus"/>
    <property type="evidence" value="ECO:0007669"/>
    <property type="project" value="UniProtKB-SubCell"/>
</dbReference>
<keyword evidence="8 9" id="KW-0539">Nucleus</keyword>
<dbReference type="InterPro" id="IPR036279">
    <property type="entry name" value="5-3_exonuclease_C_sf"/>
</dbReference>
<dbReference type="CDD" id="cd09857">
    <property type="entry name" value="PIN_EXO1"/>
    <property type="match status" value="1"/>
</dbReference>
<dbReference type="GO" id="GO:0035312">
    <property type="term" value="F:5'-3' DNA exonuclease activity"/>
    <property type="evidence" value="ECO:0007669"/>
    <property type="project" value="UniProtKB-UniRule"/>
</dbReference>
<dbReference type="GO" id="GO:0006281">
    <property type="term" value="P:DNA repair"/>
    <property type="evidence" value="ECO:0007669"/>
    <property type="project" value="UniProtKB-UniRule"/>
</dbReference>
<feature type="compositionally biased region" description="Polar residues" evidence="10">
    <location>
        <begin position="674"/>
        <end position="701"/>
    </location>
</feature>
<dbReference type="SMART" id="SM00484">
    <property type="entry name" value="XPGI"/>
    <property type="match status" value="1"/>
</dbReference>
<dbReference type="Pfam" id="PF00867">
    <property type="entry name" value="XPG_I"/>
    <property type="match status" value="1"/>
</dbReference>
<dbReference type="PRINTS" id="PR00853">
    <property type="entry name" value="XPGRADSUPER"/>
</dbReference>
<dbReference type="InterPro" id="IPR006086">
    <property type="entry name" value="XPG-I_dom"/>
</dbReference>
<dbReference type="Proteomes" id="UP000515697">
    <property type="component" value="Chromosome PVSEL_06"/>
</dbReference>
<dbReference type="GO" id="GO:0017108">
    <property type="term" value="F:5'-flap endonuclease activity"/>
    <property type="evidence" value="ECO:0007669"/>
    <property type="project" value="TreeGrafter"/>
</dbReference>
<dbReference type="VEuPathDB" id="PlasmoDB:PVBDA_0602280"/>
<protein>
    <recommendedName>
        <fullName evidence="9">Exonuclease 1</fullName>
        <ecNumber evidence="9">3.1.-.-</ecNumber>
    </recommendedName>
</protein>
<feature type="compositionally biased region" description="Basic residues" evidence="10">
    <location>
        <begin position="257"/>
        <end position="280"/>
    </location>
</feature>
<evidence type="ECO:0000259" key="12">
    <source>
        <dbReference type="SMART" id="SM00485"/>
    </source>
</evidence>
<evidence type="ECO:0000313" key="14">
    <source>
        <dbReference type="Proteomes" id="UP000515697"/>
    </source>
</evidence>
<dbReference type="InterPro" id="IPR044752">
    <property type="entry name" value="PIN-like_EXO1"/>
</dbReference>
<feature type="domain" description="XPG-I" evidence="11">
    <location>
        <begin position="142"/>
        <end position="210"/>
    </location>
</feature>
<organism evidence="13 14">
    <name type="scientific">Plasmodium vinckei</name>
    <dbReference type="NCBI Taxonomy" id="5860"/>
    <lineage>
        <taxon>Eukaryota</taxon>
        <taxon>Sar</taxon>
        <taxon>Alveolata</taxon>
        <taxon>Apicomplexa</taxon>
        <taxon>Aconoidasida</taxon>
        <taxon>Haemosporida</taxon>
        <taxon>Plasmodiidae</taxon>
        <taxon>Plasmodium</taxon>
        <taxon>Plasmodium (Vinckeia)</taxon>
    </lineage>
</organism>
<dbReference type="PANTHER" id="PTHR11081">
    <property type="entry name" value="FLAP ENDONUCLEASE FAMILY MEMBER"/>
    <property type="match status" value="1"/>
</dbReference>
<dbReference type="Gene3D" id="3.40.50.1010">
    <property type="entry name" value="5'-nuclease"/>
    <property type="match status" value="1"/>
</dbReference>
<dbReference type="FunFam" id="3.40.50.1010:FF:000002">
    <property type="entry name" value="Exonuclease 1, putative"/>
    <property type="match status" value="1"/>
</dbReference>
<feature type="region of interest" description="Disordered" evidence="10">
    <location>
        <begin position="661"/>
        <end position="708"/>
    </location>
</feature>
<dbReference type="VEuPathDB" id="PlasmoDB:PVVCY_0602290"/>
<proteinExistence type="inferred from homology"/>
<feature type="domain" description="XPG N-terminal" evidence="12">
    <location>
        <begin position="1"/>
        <end position="99"/>
    </location>
</feature>
<dbReference type="InterPro" id="IPR029060">
    <property type="entry name" value="PIN-like_dom_sf"/>
</dbReference>
<name>A0A6V7SMV3_PLAVN</name>
<reference evidence="13 14" key="1">
    <citation type="submission" date="2020-08" db="EMBL/GenBank/DDBJ databases">
        <authorList>
            <person name="Ramaprasad A."/>
        </authorList>
    </citation>
    <scope>NUCLEOTIDE SEQUENCE [LARGE SCALE GENOMIC DNA]</scope>
</reference>
<dbReference type="SUPFAM" id="SSF47807">
    <property type="entry name" value="5' to 3' exonuclease, C-terminal subdomain"/>
    <property type="match status" value="1"/>
</dbReference>
<dbReference type="PANTHER" id="PTHR11081:SF8">
    <property type="entry name" value="EXONUCLEASE 1"/>
    <property type="match status" value="1"/>
</dbReference>
<comment type="similarity">
    <text evidence="9">Belongs to the XPG/RAD2 endonuclease family. EXO1 subfamily.</text>
</comment>
<dbReference type="GO" id="GO:0003677">
    <property type="term" value="F:DNA binding"/>
    <property type="evidence" value="ECO:0007669"/>
    <property type="project" value="UniProtKB-UniRule"/>
</dbReference>
<evidence type="ECO:0000259" key="11">
    <source>
        <dbReference type="SMART" id="SM00484"/>
    </source>
</evidence>
<evidence type="ECO:0000256" key="3">
    <source>
        <dbReference type="ARBA" id="ARBA00022722"/>
    </source>
</evidence>
<evidence type="ECO:0000313" key="13">
    <source>
        <dbReference type="EMBL" id="CAD2100483.1"/>
    </source>
</evidence>
<dbReference type="Gene3D" id="1.10.150.20">
    <property type="entry name" value="5' to 3' exonuclease, C-terminal subdomain"/>
    <property type="match status" value="1"/>
</dbReference>
<keyword evidence="9 13" id="KW-0269">Exonuclease</keyword>
<keyword evidence="9" id="KW-0228">DNA excision</keyword>
<keyword evidence="9" id="KW-0267">Excision nuclease</keyword>
<dbReference type="VEuPathDB" id="PlasmoDB:PVPCR_0602440"/>
<sequence length="947" mass="110999">MGISNLLQFLKPIIKNTHISKYENGVVGVDIMCWIHRGLISCAFDIVTDNHNENYLSFIEKMLETIHQYNIKVIFVFDGEELPEKKKENLIRKARREKAKEEALEIIKKVKHPRSNELVIKKCIQAISVSKEIIQSVINFCKKKNIYYIISPYEADAQLSYLCRMGFISCAISEDSDLLVYGCPRVLYKFKNTGECNEITLMPINDLLDPDIINKIKNPISDSFNQFYITPIKSIQNDESNLSDSFISYEEKQSPITRRKRRRNTKKDKKKKKKLKKNHKQLVDQSSDANEEIYNSKNKQNKQDPDQSCNKVMNTYINNFYWPEELYKLKYFNLDMFLAMCILSGCDYTNDFHITGMGIKTAFNLIYEYKTIQNIFSFLISHDKWKNKIPPNLDSLDKLMEKYDEIKNAFLQHQVYDFILNKKVPIHQSFGSFFKEETSNLLCNSDDIDNRFKLSDDVFVHKVIESSLFFDFSKIDNKCLNDSLEDIIDQREDEEKIGKLEKFEKSDDDATRSPFIKNLTPRCLPFSNSSFDNKQELQNQHNINNLDKIFKNFTSECFEYLEISPGVVKKHKQINPTDLQYDENTKNNDNKSELNLINKNIKSEQEPDLSKILLSSQNSNPNNDNKNHITLIKTKNEEDQFTNPIFLSKLNAFENNKFMESTSNQDEHTHEQPPNDQLDTRQNLSISNDHDLPSTNITTQNTDKKNTQIKSAKNLYENMKKTFTLFKTLGDKDEISHDLKSPQKNTTIHENPIQDPQNYAIKNDNYIKSEKHNENNTPFVPPLNRSKLHIKTKNSNGQLQITNFFKNPHKDELLNNNNNSPNHFEQINDQNSNHIYSSPNKLKKIKTDEISTDQDRDIHNEDTTDKEFLNTDWKNAKISIHSSKLTQNNSTTFQNKTQENDKNINLDYMLQNLNYNYQPKIQKLNTFDYFKEKENDPHYNPYRDNTS</sequence>
<evidence type="ECO:0000256" key="4">
    <source>
        <dbReference type="ARBA" id="ARBA00022763"/>
    </source>
</evidence>
<comment type="cofactor">
    <cofactor evidence="9">
        <name>Mg(2+)</name>
        <dbReference type="ChEBI" id="CHEBI:18420"/>
    </cofactor>
    <text evidence="9">Binds 2 magnesium ions per subunit. They probably participate in the reaction catalyzed by the enzyme. May bind an additional third magnesium ion after substrate binding.</text>
</comment>
<keyword evidence="5 9" id="KW-0378">Hydrolase</keyword>
<dbReference type="VEuPathDB" id="PlasmoDB:PVSEL_0602490"/>
<keyword evidence="9" id="KW-0238">DNA-binding</keyword>
<keyword evidence="9" id="KW-0460">Magnesium</keyword>
<evidence type="ECO:0000256" key="8">
    <source>
        <dbReference type="ARBA" id="ARBA00023242"/>
    </source>
</evidence>
<evidence type="ECO:0000256" key="1">
    <source>
        <dbReference type="ARBA" id="ARBA00004123"/>
    </source>
</evidence>
<keyword evidence="9" id="KW-0479">Metal-binding</keyword>
<dbReference type="GO" id="GO:0046872">
    <property type="term" value="F:metal ion binding"/>
    <property type="evidence" value="ECO:0007669"/>
    <property type="project" value="UniProtKB-UniRule"/>
</dbReference>
<dbReference type="EC" id="3.1.-.-" evidence="9"/>
<dbReference type="SMART" id="SM00485">
    <property type="entry name" value="XPGN"/>
    <property type="match status" value="1"/>
</dbReference>
<comment type="subcellular location">
    <subcellularLocation>
        <location evidence="1 9">Nucleus</location>
    </subcellularLocation>
</comment>
<keyword evidence="3 9" id="KW-0540">Nuclease</keyword>